<proteinExistence type="predicted"/>
<dbReference type="PROSITE" id="PS51111">
    <property type="entry name" value="REJ"/>
    <property type="match status" value="1"/>
</dbReference>
<feature type="compositionally biased region" description="Polar residues" evidence="1">
    <location>
        <begin position="50"/>
        <end position="60"/>
    </location>
</feature>
<keyword evidence="4" id="KW-1185">Reference proteome</keyword>
<feature type="region of interest" description="Disordered" evidence="1">
    <location>
        <begin position="23"/>
        <end position="62"/>
    </location>
</feature>
<sequence length="82" mass="8826">MVQKWSTTEETLKRATLRFVEAGGNTTTITTTTTTTTPPTTTTTTTTTTLVRNGSSSYNSDGAKRESLQFCSLLGDARKSGR</sequence>
<evidence type="ECO:0000256" key="1">
    <source>
        <dbReference type="SAM" id="MobiDB-lite"/>
    </source>
</evidence>
<evidence type="ECO:0000313" key="3">
    <source>
        <dbReference type="EMBL" id="KAL2724563.1"/>
    </source>
</evidence>
<feature type="compositionally biased region" description="Low complexity" evidence="1">
    <location>
        <begin position="26"/>
        <end position="49"/>
    </location>
</feature>
<dbReference type="InterPro" id="IPR014010">
    <property type="entry name" value="REJ_dom"/>
</dbReference>
<reference evidence="3 4" key="1">
    <citation type="journal article" date="2024" name="Ann. Entomol. Soc. Am.">
        <title>Genomic analyses of the southern and eastern yellowjacket wasps (Hymenoptera: Vespidae) reveal evolutionary signatures of social life.</title>
        <authorList>
            <person name="Catto M.A."/>
            <person name="Caine P.B."/>
            <person name="Orr S.E."/>
            <person name="Hunt B.G."/>
            <person name="Goodisman M.A.D."/>
        </authorList>
    </citation>
    <scope>NUCLEOTIDE SEQUENCE [LARGE SCALE GENOMIC DNA]</scope>
    <source>
        <strain evidence="3">232</strain>
        <tissue evidence="3">Head and thorax</tissue>
    </source>
</reference>
<accession>A0ABD2AVC5</accession>
<evidence type="ECO:0000313" key="4">
    <source>
        <dbReference type="Proteomes" id="UP001607303"/>
    </source>
</evidence>
<organism evidence="3 4">
    <name type="scientific">Vespula maculifrons</name>
    <name type="common">Eastern yellow jacket</name>
    <name type="synonym">Wasp</name>
    <dbReference type="NCBI Taxonomy" id="7453"/>
    <lineage>
        <taxon>Eukaryota</taxon>
        <taxon>Metazoa</taxon>
        <taxon>Ecdysozoa</taxon>
        <taxon>Arthropoda</taxon>
        <taxon>Hexapoda</taxon>
        <taxon>Insecta</taxon>
        <taxon>Pterygota</taxon>
        <taxon>Neoptera</taxon>
        <taxon>Endopterygota</taxon>
        <taxon>Hymenoptera</taxon>
        <taxon>Apocrita</taxon>
        <taxon>Aculeata</taxon>
        <taxon>Vespoidea</taxon>
        <taxon>Vespidae</taxon>
        <taxon>Vespinae</taxon>
        <taxon>Vespula</taxon>
    </lineage>
</organism>
<name>A0ABD2AVC5_VESMC</name>
<dbReference type="AlphaFoldDB" id="A0ABD2AVC5"/>
<protein>
    <recommendedName>
        <fullName evidence="2">REJ domain-containing protein</fullName>
    </recommendedName>
</protein>
<evidence type="ECO:0000259" key="2">
    <source>
        <dbReference type="PROSITE" id="PS51111"/>
    </source>
</evidence>
<comment type="caution">
    <text evidence="3">The sequence shown here is derived from an EMBL/GenBank/DDBJ whole genome shotgun (WGS) entry which is preliminary data.</text>
</comment>
<feature type="domain" description="REJ" evidence="2">
    <location>
        <begin position="1"/>
        <end position="82"/>
    </location>
</feature>
<gene>
    <name evidence="3" type="ORF">V1477_018424</name>
</gene>
<dbReference type="Proteomes" id="UP001607303">
    <property type="component" value="Unassembled WGS sequence"/>
</dbReference>
<dbReference type="GO" id="GO:0016020">
    <property type="term" value="C:membrane"/>
    <property type="evidence" value="ECO:0007669"/>
    <property type="project" value="UniProtKB-SubCell"/>
</dbReference>
<dbReference type="EMBL" id="JAYRBN010000112">
    <property type="protein sequence ID" value="KAL2724563.1"/>
    <property type="molecule type" value="Genomic_DNA"/>
</dbReference>